<dbReference type="GO" id="GO:0016020">
    <property type="term" value="C:membrane"/>
    <property type="evidence" value="ECO:0007669"/>
    <property type="project" value="UniProtKB-SubCell"/>
</dbReference>
<name>A0A5E8BCP5_9ASCO</name>
<reference evidence="6 7" key="1">
    <citation type="submission" date="2019-09" db="EMBL/GenBank/DDBJ databases">
        <authorList>
            <person name="Brejova B."/>
        </authorList>
    </citation>
    <scope>NUCLEOTIDE SEQUENCE [LARGE SCALE GENOMIC DNA]</scope>
</reference>
<dbReference type="InterPro" id="IPR023395">
    <property type="entry name" value="MCP_dom_sf"/>
</dbReference>
<accession>A0A5E8BCP5</accession>
<evidence type="ECO:0000256" key="3">
    <source>
        <dbReference type="ARBA" id="ARBA00022989"/>
    </source>
</evidence>
<evidence type="ECO:0000256" key="2">
    <source>
        <dbReference type="ARBA" id="ARBA00022692"/>
    </source>
</evidence>
<dbReference type="Gene3D" id="1.50.40.10">
    <property type="entry name" value="Mitochondrial carrier domain"/>
    <property type="match status" value="1"/>
</dbReference>
<proteinExistence type="predicted"/>
<feature type="region of interest" description="Disordered" evidence="5">
    <location>
        <begin position="207"/>
        <end position="339"/>
    </location>
</feature>
<comment type="subcellular location">
    <subcellularLocation>
        <location evidence="1">Membrane</location>
    </subcellularLocation>
</comment>
<evidence type="ECO:0000256" key="1">
    <source>
        <dbReference type="ARBA" id="ARBA00004370"/>
    </source>
</evidence>
<evidence type="ECO:0000256" key="5">
    <source>
        <dbReference type="SAM" id="MobiDB-lite"/>
    </source>
</evidence>
<keyword evidence="7" id="KW-1185">Reference proteome</keyword>
<keyword evidence="2" id="KW-0812">Transmembrane</keyword>
<protein>
    <recommendedName>
        <fullName evidence="8">Mitochondrial fusion and transport protein UGO1</fullName>
    </recommendedName>
</protein>
<dbReference type="OrthoDB" id="77989at2759"/>
<feature type="region of interest" description="Disordered" evidence="5">
    <location>
        <begin position="563"/>
        <end position="605"/>
    </location>
</feature>
<keyword evidence="4" id="KW-0472">Membrane</keyword>
<dbReference type="EMBL" id="CABVLU010000002">
    <property type="protein sequence ID" value="VVT48821.1"/>
    <property type="molecule type" value="Genomic_DNA"/>
</dbReference>
<dbReference type="SUPFAM" id="SSF103506">
    <property type="entry name" value="Mitochondrial carrier"/>
    <property type="match status" value="1"/>
</dbReference>
<dbReference type="AlphaFoldDB" id="A0A5E8BCP5"/>
<feature type="compositionally biased region" description="Acidic residues" evidence="5">
    <location>
        <begin position="207"/>
        <end position="218"/>
    </location>
</feature>
<dbReference type="Proteomes" id="UP000398389">
    <property type="component" value="Unassembled WGS sequence"/>
</dbReference>
<dbReference type="RefSeq" id="XP_031852579.1">
    <property type="nucleotide sequence ID" value="XM_031996688.1"/>
</dbReference>
<dbReference type="GeneID" id="43580788"/>
<evidence type="ECO:0000313" key="7">
    <source>
        <dbReference type="Proteomes" id="UP000398389"/>
    </source>
</evidence>
<sequence>MTGRSYSSYDAGTDSYVSPPFDGSRAIANSTFSTSGGTVGSNGVGISAGPGPINASGYRPYYSPATFESPLKVREPSFSNYTGATIVSSATNSGVGNSTSGGLVSGISGGSGSGNSGSSAASALSSFTRSIAGSRSSPGGGPIATGRIEKGDYDYLDMGSANDTVTELLKSMIRLYGKIFISQPWRVGRLLLQVGDWAETEDPTFFEVDENEEEEAEEGAGNVSGDEDLYDNNKKSRYGSRHGGSSLEFRNSSASRRRENDGYELDDAEEEIDDEMSYFTSVGEDLSTRNVRTHSPRGPAGSRSRGKGPSGIRSPDDTKSRRNSVKSETKDVSVTAAQISRRERRRQFARYVNRVQPLSTDFTDLISAIHGRDGLRGIWRAVNTSFIMDALQVTIEAWLSGFYASLTGVPDPHFLDVAYSPTPGVSLLTVVAAATTTAVILAPLSIIRTRLVTTTLGTDPRSVRTSIAQLDSWTCPLPVILPTILYASATSLVRKSAGYVIHVVLGVDKIVSPVLHGALSLTGTMLEVCVKLPLETMVRRSHMDYLTEGNTFGILTTGGLTGSSSGTGDGDSGAVSDSSVVSNRSSANSTRKRTRTVTGTGLARRRQPRKLAPRDLIVKPVQYEGVLGTLWSVVTGRVGVETLYRGWRVSVLGVISEWGVETLDSQELGDGTKERF</sequence>
<keyword evidence="3" id="KW-1133">Transmembrane helix</keyword>
<gene>
    <name evidence="6" type="ORF">SAPINGB_P001968</name>
</gene>
<evidence type="ECO:0000313" key="6">
    <source>
        <dbReference type="EMBL" id="VVT48821.1"/>
    </source>
</evidence>
<feature type="compositionally biased region" description="Low complexity" evidence="5">
    <location>
        <begin position="572"/>
        <end position="589"/>
    </location>
</feature>
<feature type="compositionally biased region" description="Acidic residues" evidence="5">
    <location>
        <begin position="262"/>
        <end position="276"/>
    </location>
</feature>
<organism evidence="6 7">
    <name type="scientific">Magnusiomyces paraingens</name>
    <dbReference type="NCBI Taxonomy" id="2606893"/>
    <lineage>
        <taxon>Eukaryota</taxon>
        <taxon>Fungi</taxon>
        <taxon>Dikarya</taxon>
        <taxon>Ascomycota</taxon>
        <taxon>Saccharomycotina</taxon>
        <taxon>Dipodascomycetes</taxon>
        <taxon>Dipodascales</taxon>
        <taxon>Dipodascaceae</taxon>
        <taxon>Magnusiomyces</taxon>
    </lineage>
</organism>
<feature type="compositionally biased region" description="Basic and acidic residues" evidence="5">
    <location>
        <begin position="314"/>
        <end position="331"/>
    </location>
</feature>
<evidence type="ECO:0008006" key="8">
    <source>
        <dbReference type="Google" id="ProtNLM"/>
    </source>
</evidence>
<evidence type="ECO:0000256" key="4">
    <source>
        <dbReference type="ARBA" id="ARBA00023136"/>
    </source>
</evidence>